<sequence length="229" mass="24297">MARILLVGGNSGIGLSLGKQLISQGDELIQWSRSPGELVDKGAQYFPLDLTSELVLPIDGHLDGVVYLPGTIRLKPFHRITHDEFREDMEINAFGAARVLQLALPLLKKSHSASIVLFSSVAAAQGLAFHASIAMAKAAVEGLTLSLAAELAPKIRVNAISPSLTDTPLASNLLNTDAKRGASANRHPLKQVGTPEGIAKLANYLLSRDSNFISGQVFHADGGMSSLRT</sequence>
<dbReference type="Gene3D" id="3.40.50.720">
    <property type="entry name" value="NAD(P)-binding Rossmann-like Domain"/>
    <property type="match status" value="1"/>
</dbReference>
<dbReference type="EMBL" id="MQWA01000001">
    <property type="protein sequence ID" value="PQJ28712.1"/>
    <property type="molecule type" value="Genomic_DNA"/>
</dbReference>
<evidence type="ECO:0000256" key="1">
    <source>
        <dbReference type="ARBA" id="ARBA00006484"/>
    </source>
</evidence>
<comment type="caution">
    <text evidence="4">The sequence shown here is derived from an EMBL/GenBank/DDBJ whole genome shotgun (WGS) entry which is preliminary data.</text>
</comment>
<dbReference type="InterPro" id="IPR036291">
    <property type="entry name" value="NAD(P)-bd_dom_sf"/>
</dbReference>
<name>A0A2S7U2Y4_9BACT</name>
<dbReference type="GO" id="GO:0016491">
    <property type="term" value="F:oxidoreductase activity"/>
    <property type="evidence" value="ECO:0007669"/>
    <property type="project" value="UniProtKB-KW"/>
</dbReference>
<comment type="similarity">
    <text evidence="1">Belongs to the short-chain dehydrogenases/reductases (SDR) family.</text>
</comment>
<dbReference type="AlphaFoldDB" id="A0A2S7U2Y4"/>
<dbReference type="InterPro" id="IPR002347">
    <property type="entry name" value="SDR_fam"/>
</dbReference>
<dbReference type="OrthoDB" id="9803333at2"/>
<keyword evidence="5" id="KW-1185">Reference proteome</keyword>
<gene>
    <name evidence="4" type="ORF">BSZ32_09500</name>
</gene>
<evidence type="ECO:0000259" key="3">
    <source>
        <dbReference type="SMART" id="SM00822"/>
    </source>
</evidence>
<dbReference type="PRINTS" id="PR00081">
    <property type="entry name" value="GDHRDH"/>
</dbReference>
<dbReference type="InterPro" id="IPR051122">
    <property type="entry name" value="SDR_DHRS6-like"/>
</dbReference>
<dbReference type="InterPro" id="IPR057326">
    <property type="entry name" value="KR_dom"/>
</dbReference>
<evidence type="ECO:0000313" key="5">
    <source>
        <dbReference type="Proteomes" id="UP000239907"/>
    </source>
</evidence>
<dbReference type="SUPFAM" id="SSF51735">
    <property type="entry name" value="NAD(P)-binding Rossmann-fold domains"/>
    <property type="match status" value="1"/>
</dbReference>
<dbReference type="RefSeq" id="WP_105043205.1">
    <property type="nucleotide sequence ID" value="NZ_MQWA01000001.1"/>
</dbReference>
<keyword evidence="2" id="KW-0560">Oxidoreductase</keyword>
<dbReference type="Pfam" id="PF13561">
    <property type="entry name" value="adh_short_C2"/>
    <property type="match status" value="1"/>
</dbReference>
<proteinExistence type="inferred from homology"/>
<organism evidence="4 5">
    <name type="scientific">Rubritalea profundi</name>
    <dbReference type="NCBI Taxonomy" id="1658618"/>
    <lineage>
        <taxon>Bacteria</taxon>
        <taxon>Pseudomonadati</taxon>
        <taxon>Verrucomicrobiota</taxon>
        <taxon>Verrucomicrobiia</taxon>
        <taxon>Verrucomicrobiales</taxon>
        <taxon>Rubritaleaceae</taxon>
        <taxon>Rubritalea</taxon>
    </lineage>
</organism>
<dbReference type="CDD" id="cd05233">
    <property type="entry name" value="SDR_c"/>
    <property type="match status" value="1"/>
</dbReference>
<evidence type="ECO:0000256" key="2">
    <source>
        <dbReference type="ARBA" id="ARBA00023002"/>
    </source>
</evidence>
<accession>A0A2S7U2Y4</accession>
<feature type="domain" description="Ketoreductase" evidence="3">
    <location>
        <begin position="2"/>
        <end position="163"/>
    </location>
</feature>
<protein>
    <submittedName>
        <fullName evidence="4">Oxidoreductase</fullName>
    </submittedName>
</protein>
<evidence type="ECO:0000313" key="4">
    <source>
        <dbReference type="EMBL" id="PQJ28712.1"/>
    </source>
</evidence>
<dbReference type="SMART" id="SM00822">
    <property type="entry name" value="PKS_KR"/>
    <property type="match status" value="1"/>
</dbReference>
<dbReference type="PANTHER" id="PTHR43477:SF1">
    <property type="entry name" value="DIHYDROANTICAPSIN 7-DEHYDROGENASE"/>
    <property type="match status" value="1"/>
</dbReference>
<dbReference type="Proteomes" id="UP000239907">
    <property type="component" value="Unassembled WGS sequence"/>
</dbReference>
<reference evidence="4 5" key="1">
    <citation type="submission" date="2016-12" db="EMBL/GenBank/DDBJ databases">
        <title>Study of bacterial adaptation to deep sea.</title>
        <authorList>
            <person name="Song J."/>
            <person name="Yoshizawa S."/>
            <person name="Kogure K."/>
        </authorList>
    </citation>
    <scope>NUCLEOTIDE SEQUENCE [LARGE SCALE GENOMIC DNA]</scope>
    <source>
        <strain evidence="4 5">SAORIC-165</strain>
    </source>
</reference>
<dbReference type="PANTHER" id="PTHR43477">
    <property type="entry name" value="DIHYDROANTICAPSIN 7-DEHYDROGENASE"/>
    <property type="match status" value="1"/>
</dbReference>